<comment type="cofactor">
    <cofactor evidence="1">
        <name>adenosylcob(III)alamin</name>
        <dbReference type="ChEBI" id="CHEBI:18408"/>
    </cofactor>
</comment>
<sequence length="615" mass="64006">MDLDLEQFGDIPPVTREAWDAAVAKALGTSTLDRLRAVTADGIAVPPLTAPRSDRDPLPARGPGNPWSIVQRVRFGDPAATNARILDELAGGADAIDLVLPSPPDHVVVFDDADEGRGKLIRAFASVYLDMVTVHLTGGAGVVGAAEALLSIADGTSPGRSTVKLRLGHDPIADQSLKLSVTDAEAVVAAHLARLASLAPRCNPEGSLLAASGQPWHALGASEAQQVALALASALTFVRLADAADLPDLGPERLAGALEFRLVADQNQFLTIAKLRAFRRLWALVTDELGLPARPAFVHAEPAWRTMTRRDPWVNILRSTVACFAAAVGGADAVTTVPHTDLIGMPDDAARRLSRNVQAVLMDESNLHMVADPAAGAGAIEALTDSLAERAWDEFRAIEAEGGLLASLAAGAVTGRIAAVDKARRTEVARRRLPITGTSTYPLLAERTPEVLDGPPAPAPVAGARRLAEPWEALRDRSDRALAEAGVRPRVFLANLGPVAAFTARTTFAKNLFEAGGVEAVAGAGGDDVVALAAAFRASGAALACLCSDDRTYEAFAAPAAEALKAAGARVLLAGRPKEAEAALRAAGVDDFVFDGMDALALLEGLHTLLETPAA</sequence>
<keyword evidence="3" id="KW-0846">Cobalamin</keyword>
<dbReference type="GO" id="GO:0016866">
    <property type="term" value="F:intramolecular transferase activity"/>
    <property type="evidence" value="ECO:0007669"/>
    <property type="project" value="InterPro"/>
</dbReference>
<comment type="similarity">
    <text evidence="2">Belongs to the methylmalonyl-CoA mutase family.</text>
</comment>
<reference evidence="7 8" key="1">
    <citation type="submission" date="2019-03" db="EMBL/GenBank/DDBJ databases">
        <title>Genomic Encyclopedia of Type Strains, Phase IV (KMG-IV): sequencing the most valuable type-strain genomes for metagenomic binning, comparative biology and taxonomic classification.</title>
        <authorList>
            <person name="Goeker M."/>
        </authorList>
    </citation>
    <scope>NUCLEOTIDE SEQUENCE [LARGE SCALE GENOMIC DNA]</scope>
    <source>
        <strain evidence="7 8">DSM 102969</strain>
    </source>
</reference>
<dbReference type="SUPFAM" id="SSF51703">
    <property type="entry name" value="Cobalamin (vitamin B12)-dependent enzymes"/>
    <property type="match status" value="1"/>
</dbReference>
<keyword evidence="4" id="KW-0413">Isomerase</keyword>
<dbReference type="PANTHER" id="PTHR48101:SF4">
    <property type="entry name" value="METHYLMALONYL-COA MUTASE, MITOCHONDRIAL"/>
    <property type="match status" value="1"/>
</dbReference>
<protein>
    <submittedName>
        <fullName evidence="7">Heterodimeric methylmalonyl-CoA mutase small subunit</fullName>
    </submittedName>
</protein>
<evidence type="ECO:0000256" key="5">
    <source>
        <dbReference type="ARBA" id="ARBA00023285"/>
    </source>
</evidence>
<dbReference type="GO" id="GO:0031419">
    <property type="term" value="F:cobalamin binding"/>
    <property type="evidence" value="ECO:0007669"/>
    <property type="project" value="UniProtKB-KW"/>
</dbReference>
<dbReference type="Gene3D" id="3.40.50.280">
    <property type="entry name" value="Cobalamin-binding domain"/>
    <property type="match status" value="1"/>
</dbReference>
<evidence type="ECO:0000256" key="3">
    <source>
        <dbReference type="ARBA" id="ARBA00022628"/>
    </source>
</evidence>
<name>A0A4R6RB62_9HYPH</name>
<dbReference type="Pfam" id="PF01642">
    <property type="entry name" value="MM_CoA_mutase"/>
    <property type="match status" value="1"/>
</dbReference>
<evidence type="ECO:0000259" key="6">
    <source>
        <dbReference type="Pfam" id="PF01642"/>
    </source>
</evidence>
<keyword evidence="8" id="KW-1185">Reference proteome</keyword>
<feature type="domain" description="Methylmalonyl-CoA mutase alpha/beta chain catalytic" evidence="6">
    <location>
        <begin position="64"/>
        <end position="455"/>
    </location>
</feature>
<organism evidence="7 8">
    <name type="scientific">Oharaeibacter diazotrophicus</name>
    <dbReference type="NCBI Taxonomy" id="1920512"/>
    <lineage>
        <taxon>Bacteria</taxon>
        <taxon>Pseudomonadati</taxon>
        <taxon>Pseudomonadota</taxon>
        <taxon>Alphaproteobacteria</taxon>
        <taxon>Hyphomicrobiales</taxon>
        <taxon>Pleomorphomonadaceae</taxon>
        <taxon>Oharaeibacter</taxon>
    </lineage>
</organism>
<evidence type="ECO:0000313" key="8">
    <source>
        <dbReference type="Proteomes" id="UP000294547"/>
    </source>
</evidence>
<gene>
    <name evidence="7" type="ORF">EDD54_3228</name>
</gene>
<dbReference type="OrthoDB" id="9762378at2"/>
<dbReference type="AlphaFoldDB" id="A0A4R6RB62"/>
<comment type="caution">
    <text evidence="7">The sequence shown here is derived from an EMBL/GenBank/DDBJ whole genome shotgun (WGS) entry which is preliminary data.</text>
</comment>
<evidence type="ECO:0000313" key="7">
    <source>
        <dbReference type="EMBL" id="TDP83269.1"/>
    </source>
</evidence>
<dbReference type="EMBL" id="SNXY01000009">
    <property type="protein sequence ID" value="TDP83269.1"/>
    <property type="molecule type" value="Genomic_DNA"/>
</dbReference>
<dbReference type="GO" id="GO:0046872">
    <property type="term" value="F:metal ion binding"/>
    <property type="evidence" value="ECO:0007669"/>
    <property type="project" value="InterPro"/>
</dbReference>
<dbReference type="PANTHER" id="PTHR48101">
    <property type="entry name" value="METHYLMALONYL-COA MUTASE, MITOCHONDRIAL-RELATED"/>
    <property type="match status" value="1"/>
</dbReference>
<evidence type="ECO:0000256" key="4">
    <source>
        <dbReference type="ARBA" id="ARBA00023235"/>
    </source>
</evidence>
<accession>A0A4R6RB62</accession>
<dbReference type="Proteomes" id="UP000294547">
    <property type="component" value="Unassembled WGS sequence"/>
</dbReference>
<keyword evidence="5" id="KW-0170">Cobalt</keyword>
<proteinExistence type="inferred from homology"/>
<dbReference type="InterPro" id="IPR016176">
    <property type="entry name" value="Cbl-dep_enz_cat"/>
</dbReference>
<dbReference type="InterPro" id="IPR036724">
    <property type="entry name" value="Cobalamin-bd_sf"/>
</dbReference>
<evidence type="ECO:0000256" key="1">
    <source>
        <dbReference type="ARBA" id="ARBA00001922"/>
    </source>
</evidence>
<evidence type="ECO:0000256" key="2">
    <source>
        <dbReference type="ARBA" id="ARBA00008465"/>
    </source>
</evidence>
<dbReference type="SUPFAM" id="SSF52242">
    <property type="entry name" value="Cobalamin (vitamin B12)-binding domain"/>
    <property type="match status" value="1"/>
</dbReference>
<dbReference type="InterPro" id="IPR006099">
    <property type="entry name" value="MeMalonylCoA_mutase_a/b_cat"/>
</dbReference>
<dbReference type="Gene3D" id="3.20.20.240">
    <property type="entry name" value="Methylmalonyl-CoA mutase"/>
    <property type="match status" value="1"/>
</dbReference>